<proteinExistence type="predicted"/>
<dbReference type="RefSeq" id="XP_025374035.1">
    <property type="nucleotide sequence ID" value="XM_025518439.1"/>
</dbReference>
<gene>
    <name evidence="1" type="ORF">FA10DRAFT_200815</name>
</gene>
<name>A0A316YBA5_9BASI</name>
<evidence type="ECO:0008006" key="3">
    <source>
        <dbReference type="Google" id="ProtNLM"/>
    </source>
</evidence>
<dbReference type="OrthoDB" id="3336780at2759"/>
<reference evidence="1 2" key="1">
    <citation type="journal article" date="2018" name="Mol. Biol. Evol.">
        <title>Broad Genomic Sampling Reveals a Smut Pathogenic Ancestry of the Fungal Clade Ustilaginomycotina.</title>
        <authorList>
            <person name="Kijpornyongpan T."/>
            <person name="Mondo S.J."/>
            <person name="Barry K."/>
            <person name="Sandor L."/>
            <person name="Lee J."/>
            <person name="Lipzen A."/>
            <person name="Pangilinan J."/>
            <person name="LaButti K."/>
            <person name="Hainaut M."/>
            <person name="Henrissat B."/>
            <person name="Grigoriev I.V."/>
            <person name="Spatafora J.W."/>
            <person name="Aime M.C."/>
        </authorList>
    </citation>
    <scope>NUCLEOTIDE SEQUENCE [LARGE SCALE GENOMIC DNA]</scope>
    <source>
        <strain evidence="1 2">MCA 4198</strain>
    </source>
</reference>
<evidence type="ECO:0000313" key="1">
    <source>
        <dbReference type="EMBL" id="PWN86837.1"/>
    </source>
</evidence>
<dbReference type="GeneID" id="37040355"/>
<dbReference type="EMBL" id="KZ819642">
    <property type="protein sequence ID" value="PWN86837.1"/>
    <property type="molecule type" value="Genomic_DNA"/>
</dbReference>
<dbReference type="AlphaFoldDB" id="A0A316YBA5"/>
<dbReference type="Proteomes" id="UP000245768">
    <property type="component" value="Unassembled WGS sequence"/>
</dbReference>
<dbReference type="InParanoid" id="A0A316YBA5"/>
<accession>A0A316YBA5</accession>
<protein>
    <recommendedName>
        <fullName evidence="3">MACPF domain-containing protein</fullName>
    </recommendedName>
</protein>
<sequence length="375" mass="40567">MDGDRLLKEALADGQEISSGKPTLQQLARQRLPITVPWSPGLDVYPGQTFHSRLYRTADPWAKRSPFEGWSGEHGAPLACGQGGQMVYLCADGGTTGTFRSAKTQSTVVKEDHESYGFSATVDLGFCNASGSLQYDRNISTNNDDIKTSVRSSYRCGSILMRTAPALSQEAGLALKYGDGIDEFEERFGDYVLFGFNLGADNAMMVSTSAASLSTQERKSLTVKATALLFDVEYTEHFDSSSYAATSALSINGYDTLAGTTLNQSTSWKSSASVEFDEVQRKTKSMRLLGDTLPSRVEAKAREAGLPLGRNNAEGDDDAAGRGLVDFAPIAGLETAVDRDTCRRLFASGLVVEVVLMPCRSLRSVQKWMCSDDVI</sequence>
<keyword evidence="2" id="KW-1185">Reference proteome</keyword>
<organism evidence="1 2">
    <name type="scientific">Acaromyces ingoldii</name>
    <dbReference type="NCBI Taxonomy" id="215250"/>
    <lineage>
        <taxon>Eukaryota</taxon>
        <taxon>Fungi</taxon>
        <taxon>Dikarya</taxon>
        <taxon>Basidiomycota</taxon>
        <taxon>Ustilaginomycotina</taxon>
        <taxon>Exobasidiomycetes</taxon>
        <taxon>Exobasidiales</taxon>
        <taxon>Cryptobasidiaceae</taxon>
        <taxon>Acaromyces</taxon>
    </lineage>
</organism>
<evidence type="ECO:0000313" key="2">
    <source>
        <dbReference type="Proteomes" id="UP000245768"/>
    </source>
</evidence>